<keyword evidence="3 6" id="KW-1133">Transmembrane helix</keyword>
<gene>
    <name evidence="8" type="ORF">K469DRAFT_721471</name>
</gene>
<accession>A0A6A6EGC0</accession>
<evidence type="ECO:0000256" key="2">
    <source>
        <dbReference type="ARBA" id="ARBA00022692"/>
    </source>
</evidence>
<evidence type="ECO:0000256" key="7">
    <source>
        <dbReference type="SAM" id="SignalP"/>
    </source>
</evidence>
<feature type="region of interest" description="Disordered" evidence="5">
    <location>
        <begin position="131"/>
        <end position="157"/>
    </location>
</feature>
<dbReference type="InterPro" id="IPR051694">
    <property type="entry name" value="Immunoregulatory_rcpt-like"/>
</dbReference>
<keyword evidence="9" id="KW-1185">Reference proteome</keyword>
<evidence type="ECO:0000256" key="3">
    <source>
        <dbReference type="ARBA" id="ARBA00022989"/>
    </source>
</evidence>
<dbReference type="GO" id="GO:0071944">
    <property type="term" value="C:cell periphery"/>
    <property type="evidence" value="ECO:0007669"/>
    <property type="project" value="UniProtKB-ARBA"/>
</dbReference>
<evidence type="ECO:0000256" key="4">
    <source>
        <dbReference type="ARBA" id="ARBA00023136"/>
    </source>
</evidence>
<feature type="region of interest" description="Disordered" evidence="5">
    <location>
        <begin position="326"/>
        <end position="393"/>
    </location>
</feature>
<keyword evidence="4 6" id="KW-0472">Membrane</keyword>
<dbReference type="AlphaFoldDB" id="A0A6A6EGC0"/>
<reference evidence="8" key="1">
    <citation type="journal article" date="2020" name="Stud. Mycol.">
        <title>101 Dothideomycetes genomes: a test case for predicting lifestyles and emergence of pathogens.</title>
        <authorList>
            <person name="Haridas S."/>
            <person name="Albert R."/>
            <person name="Binder M."/>
            <person name="Bloem J."/>
            <person name="Labutti K."/>
            <person name="Salamov A."/>
            <person name="Andreopoulos B."/>
            <person name="Baker S."/>
            <person name="Barry K."/>
            <person name="Bills G."/>
            <person name="Bluhm B."/>
            <person name="Cannon C."/>
            <person name="Castanera R."/>
            <person name="Culley D."/>
            <person name="Daum C."/>
            <person name="Ezra D."/>
            <person name="Gonzalez J."/>
            <person name="Henrissat B."/>
            <person name="Kuo A."/>
            <person name="Liang C."/>
            <person name="Lipzen A."/>
            <person name="Lutzoni F."/>
            <person name="Magnuson J."/>
            <person name="Mondo S."/>
            <person name="Nolan M."/>
            <person name="Ohm R."/>
            <person name="Pangilinan J."/>
            <person name="Park H.-J."/>
            <person name="Ramirez L."/>
            <person name="Alfaro M."/>
            <person name="Sun H."/>
            <person name="Tritt A."/>
            <person name="Yoshinaga Y."/>
            <person name="Zwiers L.-H."/>
            <person name="Turgeon B."/>
            <person name="Goodwin S."/>
            <person name="Spatafora J."/>
            <person name="Crous P."/>
            <person name="Grigoriev I."/>
        </authorList>
    </citation>
    <scope>NUCLEOTIDE SEQUENCE</scope>
    <source>
        <strain evidence="8">CBS 207.26</strain>
    </source>
</reference>
<protein>
    <recommendedName>
        <fullName evidence="10">Mid2 domain-containing protein</fullName>
    </recommendedName>
</protein>
<feature type="chain" id="PRO_5025632244" description="Mid2 domain-containing protein" evidence="7">
    <location>
        <begin position="20"/>
        <end position="502"/>
    </location>
</feature>
<dbReference type="Proteomes" id="UP000800200">
    <property type="component" value="Unassembled WGS sequence"/>
</dbReference>
<sequence>MHSFTWMVLAGAGTGMATAMVLDASTPIVTPGPSIDSILAIKRDGPDAVSLANILLTAIPESLRQIAATNVPAVSSILWEEFLDDKKPSWFLALPTDIQSYLISQFGPKTTIPSVAASAAPSSAPAWVSSVPAETSAASETQPTETESAEMTQASKLTKSAETTRFVTSIITVSSSSIGIPIAKPTESPSSSSFPTSSPAAPSSHDSGLSKQQKIGIGVGIPFAILGAAALGFGLCLLLRRRRKSKNGSVPPSSPGFIPRFAFQEKSTEHLDQIHPLYRNNNNHSNQDLSHMGWDDDVIQPSNVTQAPHTSKPIMAPALFHTHSSNRARGRRTSYQSLHSVPEVEEQDEAESPVLPKHSPQRQRPTHPPIPVASQVKRKPVPSADGISPPHTNRHSLAAQAASRTLLHQAISSPHRQQHNNNSFTLSPAISPVEERNAKNPFSNDYSYIEDYGPEYHNGYIEIENGLYGGNQSLSRYLEPKCSKTEWPLKNGGENRQNKSPL</sequence>
<dbReference type="PANTHER" id="PTHR15549">
    <property type="entry name" value="PAIRED IMMUNOGLOBULIN-LIKE TYPE 2 RECEPTOR"/>
    <property type="match status" value="1"/>
</dbReference>
<evidence type="ECO:0000256" key="1">
    <source>
        <dbReference type="ARBA" id="ARBA00004167"/>
    </source>
</evidence>
<feature type="compositionally biased region" description="Polar residues" evidence="5">
    <location>
        <begin position="136"/>
        <end position="157"/>
    </location>
</feature>
<evidence type="ECO:0000256" key="5">
    <source>
        <dbReference type="SAM" id="MobiDB-lite"/>
    </source>
</evidence>
<dbReference type="EMBL" id="ML994618">
    <property type="protein sequence ID" value="KAF2190571.1"/>
    <property type="molecule type" value="Genomic_DNA"/>
</dbReference>
<dbReference type="GO" id="GO:0016020">
    <property type="term" value="C:membrane"/>
    <property type="evidence" value="ECO:0007669"/>
    <property type="project" value="UniProtKB-SubCell"/>
</dbReference>
<evidence type="ECO:0008006" key="10">
    <source>
        <dbReference type="Google" id="ProtNLM"/>
    </source>
</evidence>
<name>A0A6A6EGC0_9PEZI</name>
<feature type="compositionally biased region" description="Polar residues" evidence="5">
    <location>
        <begin position="412"/>
        <end position="428"/>
    </location>
</feature>
<evidence type="ECO:0000313" key="8">
    <source>
        <dbReference type="EMBL" id="KAF2190571.1"/>
    </source>
</evidence>
<keyword evidence="2 6" id="KW-0812">Transmembrane</keyword>
<comment type="subcellular location">
    <subcellularLocation>
        <location evidence="1">Membrane</location>
        <topology evidence="1">Single-pass membrane protein</topology>
    </subcellularLocation>
</comment>
<feature type="transmembrane region" description="Helical" evidence="6">
    <location>
        <begin position="215"/>
        <end position="239"/>
    </location>
</feature>
<feature type="compositionally biased region" description="Low complexity" evidence="5">
    <location>
        <begin position="182"/>
        <end position="204"/>
    </location>
</feature>
<proteinExistence type="predicted"/>
<feature type="region of interest" description="Disordered" evidence="5">
    <location>
        <begin position="182"/>
        <end position="210"/>
    </location>
</feature>
<keyword evidence="7" id="KW-0732">Signal</keyword>
<organism evidence="8 9">
    <name type="scientific">Zopfia rhizophila CBS 207.26</name>
    <dbReference type="NCBI Taxonomy" id="1314779"/>
    <lineage>
        <taxon>Eukaryota</taxon>
        <taxon>Fungi</taxon>
        <taxon>Dikarya</taxon>
        <taxon>Ascomycota</taxon>
        <taxon>Pezizomycotina</taxon>
        <taxon>Dothideomycetes</taxon>
        <taxon>Dothideomycetes incertae sedis</taxon>
        <taxon>Zopfiaceae</taxon>
        <taxon>Zopfia</taxon>
    </lineage>
</organism>
<feature type="region of interest" description="Disordered" evidence="5">
    <location>
        <begin position="412"/>
        <end position="438"/>
    </location>
</feature>
<evidence type="ECO:0000313" key="9">
    <source>
        <dbReference type="Proteomes" id="UP000800200"/>
    </source>
</evidence>
<dbReference type="OrthoDB" id="5419608at2759"/>
<evidence type="ECO:0000256" key="6">
    <source>
        <dbReference type="SAM" id="Phobius"/>
    </source>
</evidence>
<feature type="signal peptide" evidence="7">
    <location>
        <begin position="1"/>
        <end position="19"/>
    </location>
</feature>